<dbReference type="AlphaFoldDB" id="X8A389"/>
<dbReference type="Gene3D" id="3.10.450.50">
    <property type="match status" value="1"/>
</dbReference>
<evidence type="ECO:0000313" key="1">
    <source>
        <dbReference type="EMBL" id="BCO99010.1"/>
    </source>
</evidence>
<dbReference type="InterPro" id="IPR037401">
    <property type="entry name" value="SnoaL-like"/>
</dbReference>
<dbReference type="InterPro" id="IPR011944">
    <property type="entry name" value="Steroid_delta5-4_isomerase"/>
</dbReference>
<proteinExistence type="predicted"/>
<dbReference type="CDD" id="cd00531">
    <property type="entry name" value="NTF2_like"/>
    <property type="match status" value="1"/>
</dbReference>
<dbReference type="EMBL" id="AP024255">
    <property type="protein sequence ID" value="BCO99010.1"/>
    <property type="molecule type" value="Genomic_DNA"/>
</dbReference>
<name>X8A389_MYCIT</name>
<evidence type="ECO:0000313" key="2">
    <source>
        <dbReference type="Proteomes" id="UP000595205"/>
    </source>
</evidence>
<dbReference type="RefSeq" id="WP_042792255.1">
    <property type="nucleotide sequence ID" value="NZ_AP024255.1"/>
</dbReference>
<gene>
    <name evidence="1" type="ORF">MINTM018_17800</name>
</gene>
<accession>X8A389</accession>
<organism evidence="1 2">
    <name type="scientific">Mycobacterium intracellulare</name>
    <dbReference type="NCBI Taxonomy" id="1767"/>
    <lineage>
        <taxon>Bacteria</taxon>
        <taxon>Bacillati</taxon>
        <taxon>Actinomycetota</taxon>
        <taxon>Actinomycetes</taxon>
        <taxon>Mycobacteriales</taxon>
        <taxon>Mycobacteriaceae</taxon>
        <taxon>Mycobacterium</taxon>
        <taxon>Mycobacterium avium complex (MAC)</taxon>
    </lineage>
</organism>
<dbReference type="Pfam" id="PF13577">
    <property type="entry name" value="SnoaL_4"/>
    <property type="match status" value="1"/>
</dbReference>
<reference evidence="1 2" key="1">
    <citation type="submission" date="2020-12" db="EMBL/GenBank/DDBJ databases">
        <title>Genome sequence of clinical Mycobacterium intracellulare strains.</title>
        <authorList>
            <person name="Tateishi Y."/>
            <person name="Matsumoto S."/>
            <person name="Fukushima Y."/>
            <person name="Nakajima C."/>
            <person name="Suzuki Y."/>
        </authorList>
    </citation>
    <scope>NUCLEOTIDE SEQUENCE [LARGE SCALE GENOMIC DNA]</scope>
    <source>
        <strain evidence="1 2">M018</strain>
    </source>
</reference>
<sequence length="144" mass="16160">MRADLNPGIDDETRRAIEALSTEYSWLVDHGYADQAADLFTDDAVLSAGGSEVSGIAGIRRHLEERAQNRDIRSRHVVTNVRLRSESPDQVRGTTIMTIYRSIGESVRPQLIVGDVEDLYRLGADGRWRLAQRKLVPAFLINEL</sequence>
<protein>
    <submittedName>
        <fullName evidence="1">Uncharacterized protein</fullName>
    </submittedName>
</protein>
<dbReference type="Proteomes" id="UP000595205">
    <property type="component" value="Chromosome"/>
</dbReference>
<dbReference type="InterPro" id="IPR032710">
    <property type="entry name" value="NTF2-like_dom_sf"/>
</dbReference>
<dbReference type="SUPFAM" id="SSF54427">
    <property type="entry name" value="NTF2-like"/>
    <property type="match status" value="1"/>
</dbReference>
<dbReference type="NCBIfam" id="TIGR02246">
    <property type="entry name" value="SgcJ/EcaC family oxidoreductase"/>
    <property type="match status" value="1"/>
</dbReference>